<gene>
    <name evidence="3" type="ORF">GCM10022224_048230</name>
</gene>
<feature type="transmembrane region" description="Helical" evidence="2">
    <location>
        <begin position="207"/>
        <end position="229"/>
    </location>
</feature>
<evidence type="ECO:0000256" key="1">
    <source>
        <dbReference type="SAM" id="MobiDB-lite"/>
    </source>
</evidence>
<evidence type="ECO:0000313" key="3">
    <source>
        <dbReference type="EMBL" id="GAA3678482.1"/>
    </source>
</evidence>
<keyword evidence="2" id="KW-0812">Transmembrane</keyword>
<reference evidence="4" key="1">
    <citation type="journal article" date="2019" name="Int. J. Syst. Evol. Microbiol.">
        <title>The Global Catalogue of Microorganisms (GCM) 10K type strain sequencing project: providing services to taxonomists for standard genome sequencing and annotation.</title>
        <authorList>
            <consortium name="The Broad Institute Genomics Platform"/>
            <consortium name="The Broad Institute Genome Sequencing Center for Infectious Disease"/>
            <person name="Wu L."/>
            <person name="Ma J."/>
        </authorList>
    </citation>
    <scope>NUCLEOTIDE SEQUENCE [LARGE SCALE GENOMIC DNA]</scope>
    <source>
        <strain evidence="4">JCM 16904</strain>
    </source>
</reference>
<keyword evidence="4" id="KW-1185">Reference proteome</keyword>
<feature type="transmembrane region" description="Helical" evidence="2">
    <location>
        <begin position="178"/>
        <end position="201"/>
    </location>
</feature>
<feature type="compositionally biased region" description="Basic residues" evidence="1">
    <location>
        <begin position="1"/>
        <end position="12"/>
    </location>
</feature>
<feature type="transmembrane region" description="Helical" evidence="2">
    <location>
        <begin position="115"/>
        <end position="133"/>
    </location>
</feature>
<comment type="caution">
    <text evidence="3">The sequence shown here is derived from an EMBL/GenBank/DDBJ whole genome shotgun (WGS) entry which is preliminary data.</text>
</comment>
<keyword evidence="2" id="KW-0472">Membrane</keyword>
<evidence type="ECO:0000256" key="2">
    <source>
        <dbReference type="SAM" id="Phobius"/>
    </source>
</evidence>
<dbReference type="EMBL" id="BAAAZP010000090">
    <property type="protein sequence ID" value="GAA3678482.1"/>
    <property type="molecule type" value="Genomic_DNA"/>
</dbReference>
<accession>A0ABP7C6Y5</accession>
<feature type="transmembrane region" description="Helical" evidence="2">
    <location>
        <begin position="35"/>
        <end position="54"/>
    </location>
</feature>
<sequence length="272" mass="29302">MSRDARRSHHRGMRNDDAKTTTAPPTGRRRDRAGWLVPTGLIALAFVPVLAGAVRLTELAGLDGAAAADARFAAAPVPIAVHIVTATVYSLVGAFQFSPRLRRRRLGWHRAAGRVVAGCGLAAALSGVWMTLFSDIPPGDEGLAAVFRLVFGSAMFAFVVLGLAAVRRRDIRRHRAWMIRAYAIGLGAGTQALTQGVWFAAYGPPDAFTRALLMGAGWAINVAVAEWVIRRGRRRRSARHPFRLVGPHGDLDPVADAELGHQARDVALDRAQ</sequence>
<evidence type="ECO:0000313" key="4">
    <source>
        <dbReference type="Proteomes" id="UP001500902"/>
    </source>
</evidence>
<feature type="region of interest" description="Disordered" evidence="1">
    <location>
        <begin position="1"/>
        <end position="31"/>
    </location>
</feature>
<dbReference type="Proteomes" id="UP001500902">
    <property type="component" value="Unassembled WGS sequence"/>
</dbReference>
<dbReference type="InterPro" id="IPR018750">
    <property type="entry name" value="DUF2306_membrane"/>
</dbReference>
<feature type="transmembrane region" description="Helical" evidence="2">
    <location>
        <begin position="74"/>
        <end position="95"/>
    </location>
</feature>
<proteinExistence type="predicted"/>
<feature type="transmembrane region" description="Helical" evidence="2">
    <location>
        <begin position="145"/>
        <end position="166"/>
    </location>
</feature>
<dbReference type="Pfam" id="PF10067">
    <property type="entry name" value="DUF2306"/>
    <property type="match status" value="1"/>
</dbReference>
<organism evidence="3 4">
    <name type="scientific">Nonomuraea antimicrobica</name>
    <dbReference type="NCBI Taxonomy" id="561173"/>
    <lineage>
        <taxon>Bacteria</taxon>
        <taxon>Bacillati</taxon>
        <taxon>Actinomycetota</taxon>
        <taxon>Actinomycetes</taxon>
        <taxon>Streptosporangiales</taxon>
        <taxon>Streptosporangiaceae</taxon>
        <taxon>Nonomuraea</taxon>
    </lineage>
</organism>
<keyword evidence="2" id="KW-1133">Transmembrane helix</keyword>
<name>A0ABP7C6Y5_9ACTN</name>
<protein>
    <submittedName>
        <fullName evidence="3">DUF2306 domain-containing protein</fullName>
    </submittedName>
</protein>